<evidence type="ECO:0000256" key="1">
    <source>
        <dbReference type="ARBA" id="ARBA00004141"/>
    </source>
</evidence>
<dbReference type="EMBL" id="AOIV01000038">
    <property type="protein sequence ID" value="ELZ28056.1"/>
    <property type="molecule type" value="Genomic_DNA"/>
</dbReference>
<dbReference type="Gene3D" id="1.10.3720.10">
    <property type="entry name" value="MetI-like"/>
    <property type="match status" value="1"/>
</dbReference>
<feature type="transmembrane region" description="Helical" evidence="5">
    <location>
        <begin position="303"/>
        <end position="322"/>
    </location>
</feature>
<dbReference type="SUPFAM" id="SSF161098">
    <property type="entry name" value="MetI-like"/>
    <property type="match status" value="1"/>
</dbReference>
<keyword evidence="4 5" id="KW-0472">Membrane</keyword>
<feature type="transmembrane region" description="Helical" evidence="5">
    <location>
        <begin position="12"/>
        <end position="31"/>
    </location>
</feature>
<dbReference type="Proteomes" id="UP000011513">
    <property type="component" value="Unassembled WGS sequence"/>
</dbReference>
<dbReference type="PANTHER" id="PTHR43376:SF1">
    <property type="entry name" value="OLIGOPEPTIDE TRANSPORT SYSTEM PERMEASE PROTEIN"/>
    <property type="match status" value="1"/>
</dbReference>
<evidence type="ECO:0000259" key="6">
    <source>
        <dbReference type="Pfam" id="PF00528"/>
    </source>
</evidence>
<feature type="transmembrane region" description="Helical" evidence="5">
    <location>
        <begin position="158"/>
        <end position="180"/>
    </location>
</feature>
<dbReference type="InterPro" id="IPR035906">
    <property type="entry name" value="MetI-like_sf"/>
</dbReference>
<protein>
    <submittedName>
        <fullName evidence="7">Binding-protein-dependent transporters inner membrane component</fullName>
    </submittedName>
</protein>
<sequence>MATNYLAKRFGQAILTLVATIALSFVLYHAMPGSPTESLKNVILSQQAAAGGSTVNIERLNRLVALYTNVQPDQPLYVQFYQYFSSIILEQDLGTSIYENKPVTTLIFERIPWSMFISVYAMVVGYSLSVLIGAVMAFKEKSRFDSVSSVVLIGLNSVPYYIVGILLIYFFAIQMSWFPYGGRVSSSVTAGFNVPFMRSIVMHAVLPIFSMSMLGLGGALTMRGNSVRVLGEDYLRVAKLRGLRGSRIATQYVGRNAILPMYTQFMIGIAGVFSSAVIVEQIFSYPGVGLLMYNAIQTQDYPLLMGSLIIFTTVTVVAIFIADLTYGFIDPRISAGADNE</sequence>
<evidence type="ECO:0000256" key="4">
    <source>
        <dbReference type="ARBA" id="ARBA00023136"/>
    </source>
</evidence>
<evidence type="ECO:0000313" key="7">
    <source>
        <dbReference type="EMBL" id="ELZ28056.1"/>
    </source>
</evidence>
<dbReference type="PATRIC" id="fig|1227487.5.peg.3210"/>
<dbReference type="PANTHER" id="PTHR43376">
    <property type="entry name" value="OLIGOPEPTIDE TRANSPORT SYSTEM PERMEASE PROTEIN"/>
    <property type="match status" value="1"/>
</dbReference>
<evidence type="ECO:0000256" key="2">
    <source>
        <dbReference type="ARBA" id="ARBA00022692"/>
    </source>
</evidence>
<dbReference type="Pfam" id="PF00528">
    <property type="entry name" value="BPD_transp_1"/>
    <property type="match status" value="1"/>
</dbReference>
<gene>
    <name evidence="7" type="ORF">C474_16184</name>
</gene>
<dbReference type="GO" id="GO:0016020">
    <property type="term" value="C:membrane"/>
    <property type="evidence" value="ECO:0007669"/>
    <property type="project" value="UniProtKB-SubCell"/>
</dbReference>
<dbReference type="RefSeq" id="WP_008388598.1">
    <property type="nucleotide sequence ID" value="NZ_AOIV01000038.1"/>
</dbReference>
<dbReference type="AlphaFoldDB" id="M0CXV9"/>
<feature type="transmembrane region" description="Helical" evidence="5">
    <location>
        <begin position="265"/>
        <end position="283"/>
    </location>
</feature>
<feature type="transmembrane region" description="Helical" evidence="5">
    <location>
        <begin position="113"/>
        <end position="138"/>
    </location>
</feature>
<reference evidence="7 8" key="1">
    <citation type="journal article" date="2014" name="PLoS Genet.">
        <title>Phylogenetically driven sequencing of extremely halophilic archaea reveals strategies for static and dynamic osmo-response.</title>
        <authorList>
            <person name="Becker E.A."/>
            <person name="Seitzer P.M."/>
            <person name="Tritt A."/>
            <person name="Larsen D."/>
            <person name="Krusor M."/>
            <person name="Yao A.I."/>
            <person name="Wu D."/>
            <person name="Madern D."/>
            <person name="Eisen J.A."/>
            <person name="Darling A.E."/>
            <person name="Facciotti M.T."/>
        </authorList>
    </citation>
    <scope>NUCLEOTIDE SEQUENCE [LARGE SCALE GENOMIC DNA]</scope>
    <source>
        <strain evidence="7 8">JCM 14848</strain>
    </source>
</reference>
<keyword evidence="3 5" id="KW-1133">Transmembrane helix</keyword>
<evidence type="ECO:0000313" key="8">
    <source>
        <dbReference type="Proteomes" id="UP000011513"/>
    </source>
</evidence>
<feature type="domain" description="ABC transmembrane type-1" evidence="6">
    <location>
        <begin position="130"/>
        <end position="334"/>
    </location>
</feature>
<dbReference type="InParanoid" id="M0CXV9"/>
<dbReference type="InterPro" id="IPR000515">
    <property type="entry name" value="MetI-like"/>
</dbReference>
<comment type="caution">
    <text evidence="7">The sequence shown here is derived from an EMBL/GenBank/DDBJ whole genome shotgun (WGS) entry which is preliminary data.</text>
</comment>
<dbReference type="GO" id="GO:0055085">
    <property type="term" value="P:transmembrane transport"/>
    <property type="evidence" value="ECO:0007669"/>
    <property type="project" value="InterPro"/>
</dbReference>
<comment type="subcellular location">
    <subcellularLocation>
        <location evidence="1">Membrane</location>
        <topology evidence="1">Multi-pass membrane protein</topology>
    </subcellularLocation>
</comment>
<keyword evidence="8" id="KW-1185">Reference proteome</keyword>
<dbReference type="eggNOG" id="arCOG00751">
    <property type="taxonomic scope" value="Archaea"/>
</dbReference>
<proteinExistence type="predicted"/>
<keyword evidence="2 5" id="KW-0812">Transmembrane</keyword>
<feature type="transmembrane region" description="Helical" evidence="5">
    <location>
        <begin position="200"/>
        <end position="220"/>
    </location>
</feature>
<name>M0CXV9_HALPD</name>
<evidence type="ECO:0000256" key="5">
    <source>
        <dbReference type="SAM" id="Phobius"/>
    </source>
</evidence>
<accession>M0CXV9</accession>
<evidence type="ECO:0000256" key="3">
    <source>
        <dbReference type="ARBA" id="ARBA00022989"/>
    </source>
</evidence>
<organism evidence="7 8">
    <name type="scientific">Halogeometricum pallidum JCM 14848</name>
    <dbReference type="NCBI Taxonomy" id="1227487"/>
    <lineage>
        <taxon>Archaea</taxon>
        <taxon>Methanobacteriati</taxon>
        <taxon>Methanobacteriota</taxon>
        <taxon>Stenosarchaea group</taxon>
        <taxon>Halobacteria</taxon>
        <taxon>Halobacteriales</taxon>
        <taxon>Haloferacaceae</taxon>
        <taxon>Halogeometricum</taxon>
    </lineage>
</organism>